<dbReference type="PATRIC" id="fig|707241.3.peg.3537"/>
<gene>
    <name evidence="4" type="ordered locus">SM11_chr3387</name>
</gene>
<dbReference type="Proteomes" id="UP000009045">
    <property type="component" value="Chromosome"/>
</dbReference>
<dbReference type="EMBL" id="CP001830">
    <property type="protein sequence ID" value="AEH80622.1"/>
    <property type="molecule type" value="Genomic_DNA"/>
</dbReference>
<dbReference type="InterPro" id="IPR036986">
    <property type="entry name" value="S4_RNA-bd_sf"/>
</dbReference>
<evidence type="ECO:0000259" key="3">
    <source>
        <dbReference type="SMART" id="SM00363"/>
    </source>
</evidence>
<evidence type="ECO:0000256" key="2">
    <source>
        <dbReference type="SAM" id="MobiDB-lite"/>
    </source>
</evidence>
<evidence type="ECO:0000313" key="5">
    <source>
        <dbReference type="Proteomes" id="UP000009045"/>
    </source>
</evidence>
<sequence>MEKQPPSAPAMRQRLDKWLFFARLIKSRSLAQKAIEAGHVAVNGKRETQSSAQIKAGDMLEVSLERRDLVVRVLLPGSRRGPYEEARLLYEDLTPAVPAGRPTLFEQATRDRGAGRPTKRDRRETDRLRPGPDRLRPGPDRLRPGDLEDD</sequence>
<dbReference type="HOGENOM" id="CLU_101003_2_0_5"/>
<keyword evidence="1" id="KW-0694">RNA-binding</keyword>
<accession>F7X1Q8</accession>
<reference evidence="4 5" key="1">
    <citation type="journal article" date="2011" name="J. Biotechnol.">
        <title>The complete genome sequence of the dominant Sinorhizobium meliloti field isolate SM11 extends the S. meliloti pan-genome.</title>
        <authorList>
            <person name="Schneiker-Bekel S."/>
            <person name="Wibberg D."/>
            <person name="Bekel T."/>
            <person name="Blom J."/>
            <person name="Linke B."/>
            <person name="Neuweger H."/>
            <person name="Stiens M."/>
            <person name="Vorholter F.J."/>
            <person name="Weidner S."/>
            <person name="Goesmann A."/>
            <person name="Puhler A."/>
            <person name="Schluter A."/>
        </authorList>
    </citation>
    <scope>NUCLEOTIDE SEQUENCE [LARGE SCALE GENOMIC DNA]</scope>
    <source>
        <strain evidence="4 5">SM11</strain>
    </source>
</reference>
<feature type="region of interest" description="Disordered" evidence="2">
    <location>
        <begin position="99"/>
        <end position="150"/>
    </location>
</feature>
<dbReference type="SMART" id="SM00363">
    <property type="entry name" value="S4"/>
    <property type="match status" value="1"/>
</dbReference>
<organism evidence="4 5">
    <name type="scientific">Sinorhizobium meliloti (strain SM11)</name>
    <dbReference type="NCBI Taxonomy" id="707241"/>
    <lineage>
        <taxon>Bacteria</taxon>
        <taxon>Pseudomonadati</taxon>
        <taxon>Pseudomonadota</taxon>
        <taxon>Alphaproteobacteria</taxon>
        <taxon>Hyphomicrobiales</taxon>
        <taxon>Rhizobiaceae</taxon>
        <taxon>Sinorhizobium/Ensifer group</taxon>
        <taxon>Sinorhizobium</taxon>
    </lineage>
</organism>
<proteinExistence type="predicted"/>
<dbReference type="SUPFAM" id="SSF55174">
    <property type="entry name" value="Alpha-L RNA-binding motif"/>
    <property type="match status" value="1"/>
</dbReference>
<dbReference type="PROSITE" id="PS50889">
    <property type="entry name" value="S4"/>
    <property type="match status" value="1"/>
</dbReference>
<dbReference type="Pfam" id="PF01479">
    <property type="entry name" value="S4"/>
    <property type="match status" value="1"/>
</dbReference>
<dbReference type="InterPro" id="IPR002942">
    <property type="entry name" value="S4_RNA-bd"/>
</dbReference>
<name>F7X1Q8_SINMM</name>
<evidence type="ECO:0000313" key="4">
    <source>
        <dbReference type="EMBL" id="AEH80622.1"/>
    </source>
</evidence>
<dbReference type="CDD" id="cd00165">
    <property type="entry name" value="S4"/>
    <property type="match status" value="1"/>
</dbReference>
<dbReference type="KEGG" id="smx:SM11_chr3387"/>
<keyword evidence="4" id="KW-0346">Stress response</keyword>
<protein>
    <submittedName>
        <fullName evidence="4">Heat shock protein 15 (HSP15)</fullName>
    </submittedName>
</protein>
<dbReference type="AlphaFoldDB" id="F7X1Q8"/>
<dbReference type="RefSeq" id="WP_014529965.1">
    <property type="nucleotide sequence ID" value="NC_017325.1"/>
</dbReference>
<feature type="domain" description="RNA-binding S4" evidence="3">
    <location>
        <begin position="13"/>
        <end position="75"/>
    </location>
</feature>
<feature type="compositionally biased region" description="Basic and acidic residues" evidence="2">
    <location>
        <begin position="121"/>
        <end position="150"/>
    </location>
</feature>
<dbReference type="Gene3D" id="3.10.290.10">
    <property type="entry name" value="RNA-binding S4 domain"/>
    <property type="match status" value="1"/>
</dbReference>
<evidence type="ECO:0000256" key="1">
    <source>
        <dbReference type="PROSITE-ProRule" id="PRU00182"/>
    </source>
</evidence>
<dbReference type="GO" id="GO:0003723">
    <property type="term" value="F:RNA binding"/>
    <property type="evidence" value="ECO:0007669"/>
    <property type="project" value="UniProtKB-KW"/>
</dbReference>